<gene>
    <name evidence="1" type="ordered locus">JDM601_2070</name>
</gene>
<accession>F5YSR8</accession>
<protein>
    <submittedName>
        <fullName evidence="1">Uncharacterized protein</fullName>
    </submittedName>
</protein>
<evidence type="ECO:0000313" key="2">
    <source>
        <dbReference type="Proteomes" id="UP000009224"/>
    </source>
</evidence>
<dbReference type="EMBL" id="CP002329">
    <property type="protein sequence ID" value="AEF36070.1"/>
    <property type="molecule type" value="Genomic_DNA"/>
</dbReference>
<dbReference type="KEGG" id="mjd:JDM601_2070"/>
<evidence type="ECO:0000313" key="1">
    <source>
        <dbReference type="EMBL" id="AEF36070.1"/>
    </source>
</evidence>
<name>F5YSR8_MYCSD</name>
<organism evidence="1 2">
    <name type="scientific">Mycolicibacter sinensis (strain JDM601)</name>
    <name type="common">Mycobacterium sinense</name>
    <dbReference type="NCBI Taxonomy" id="875328"/>
    <lineage>
        <taxon>Bacteria</taxon>
        <taxon>Bacillati</taxon>
        <taxon>Actinomycetota</taxon>
        <taxon>Actinomycetes</taxon>
        <taxon>Mycobacteriales</taxon>
        <taxon>Mycobacteriaceae</taxon>
        <taxon>Mycolicibacter</taxon>
    </lineage>
</organism>
<dbReference type="HOGENOM" id="CLU_2974595_0_0_11"/>
<dbReference type="AlphaFoldDB" id="F5YSR8"/>
<reference evidence="1 2" key="1">
    <citation type="journal article" date="2011" name="J. Bacteriol.">
        <title>Complete genome sequence of a novel clinical isolate, the nontuberculous Mycobacterium strain JDM601.</title>
        <authorList>
            <person name="Zhang Z.Y."/>
            <person name="Sun Z.Q."/>
            <person name="Wang Z.L."/>
            <person name="Wen Z.L."/>
            <person name="Sun Q.W."/>
            <person name="Zhu Z.Q."/>
            <person name="Song Y.Z."/>
            <person name="Zhao J.W."/>
            <person name="Wang H.H."/>
            <person name="Zhang S.L."/>
            <person name="Guo X.K."/>
        </authorList>
    </citation>
    <scope>NUCLEOTIDE SEQUENCE [LARGE SCALE GENOMIC DNA]</scope>
    <source>
        <strain evidence="1 2">JDM601</strain>
    </source>
</reference>
<proteinExistence type="predicted"/>
<keyword evidence="2" id="KW-1185">Reference proteome</keyword>
<dbReference type="Proteomes" id="UP000009224">
    <property type="component" value="Chromosome"/>
</dbReference>
<sequence length="58" mass="6526">MVTAPGEFAEPACRVSSYGVEEDGIRACHIAIRLSHTVILTRQYIPEGLIPGRMRNRW</sequence>